<comment type="caution">
    <text evidence="2">The sequence shown here is derived from an EMBL/GenBank/DDBJ whole genome shotgun (WGS) entry which is preliminary data.</text>
</comment>
<gene>
    <name evidence="2" type="ORF">G5C51_02935</name>
</gene>
<proteinExistence type="predicted"/>
<name>A0A6G4TUS9_9ACTN</name>
<protein>
    <submittedName>
        <fullName evidence="2">Tetratricopeptide repeat protein</fullName>
    </submittedName>
</protein>
<dbReference type="SUPFAM" id="SSF48452">
    <property type="entry name" value="TPR-like"/>
    <property type="match status" value="1"/>
</dbReference>
<evidence type="ECO:0000313" key="2">
    <source>
        <dbReference type="EMBL" id="NGN62858.1"/>
    </source>
</evidence>
<dbReference type="EMBL" id="JAAKZV010000006">
    <property type="protein sequence ID" value="NGN62858.1"/>
    <property type="molecule type" value="Genomic_DNA"/>
</dbReference>
<dbReference type="InterPro" id="IPR053137">
    <property type="entry name" value="NLR-like"/>
</dbReference>
<feature type="non-terminal residue" evidence="2">
    <location>
        <position position="1"/>
    </location>
</feature>
<dbReference type="PANTHER" id="PTHR46082">
    <property type="entry name" value="ATP/GTP-BINDING PROTEIN-RELATED"/>
    <property type="match status" value="1"/>
</dbReference>
<evidence type="ECO:0000256" key="1">
    <source>
        <dbReference type="SAM" id="MobiDB-lite"/>
    </source>
</evidence>
<dbReference type="InterPro" id="IPR011990">
    <property type="entry name" value="TPR-like_helical_dom_sf"/>
</dbReference>
<accession>A0A6G4TUS9</accession>
<feature type="region of interest" description="Disordered" evidence="1">
    <location>
        <begin position="31"/>
        <end position="59"/>
    </location>
</feature>
<keyword evidence="3" id="KW-1185">Reference proteome</keyword>
<dbReference type="Gene3D" id="1.25.40.10">
    <property type="entry name" value="Tetratricopeptide repeat domain"/>
    <property type="match status" value="1"/>
</dbReference>
<dbReference type="Pfam" id="PF13374">
    <property type="entry name" value="TPR_10"/>
    <property type="match status" value="2"/>
</dbReference>
<dbReference type="Proteomes" id="UP000481583">
    <property type="component" value="Unassembled WGS sequence"/>
</dbReference>
<sequence>LSCFVFFKKKTAYELDSCLVRSEMCRRDRGAAPGGGWPTPPGAGVEPVTPLESTAAQPGPGGPLPAWAAGVDSGLAAIGRRARPTPASPVTALNAVWTTGGRAAPAAPDPPAAAPAHDVLADLARRHEAGVALGRAERWTEALDHYRALAADQARIHGANAPETLRSRYCVGVSLGRLGRWDEALAEAGEVHAARDRVLGAEHPDTLVSRREIAVALGWLARWQEALPHYRAVADARTRVLGPAHPDTEASRQDETECLRRLAAGQGTTGR</sequence>
<evidence type="ECO:0000313" key="3">
    <source>
        <dbReference type="Proteomes" id="UP000481583"/>
    </source>
</evidence>
<organism evidence="2 3">
    <name type="scientific">Streptomyces coryli</name>
    <dbReference type="NCBI Taxonomy" id="1128680"/>
    <lineage>
        <taxon>Bacteria</taxon>
        <taxon>Bacillati</taxon>
        <taxon>Actinomycetota</taxon>
        <taxon>Actinomycetes</taxon>
        <taxon>Kitasatosporales</taxon>
        <taxon>Streptomycetaceae</taxon>
        <taxon>Streptomyces</taxon>
    </lineage>
</organism>
<dbReference type="AlphaFoldDB" id="A0A6G4TUS9"/>
<reference evidence="2 3" key="1">
    <citation type="submission" date="2020-02" db="EMBL/GenBank/DDBJ databases">
        <title>Whole-genome analyses of novel actinobacteria.</title>
        <authorList>
            <person name="Sahin N."/>
        </authorList>
    </citation>
    <scope>NUCLEOTIDE SEQUENCE [LARGE SCALE GENOMIC DNA]</scope>
    <source>
        <strain evidence="2 3">A7024</strain>
    </source>
</reference>
<dbReference type="PANTHER" id="PTHR46082:SF6">
    <property type="entry name" value="AAA+ ATPASE DOMAIN-CONTAINING PROTEIN-RELATED"/>
    <property type="match status" value="1"/>
</dbReference>